<dbReference type="KEGG" id="scor:J3U87_13625"/>
<name>A0A8A4TU51_SULCO</name>
<dbReference type="Proteomes" id="UP000663929">
    <property type="component" value="Chromosome"/>
</dbReference>
<accession>A0A8A4TU51</accession>
<evidence type="ECO:0000313" key="1">
    <source>
        <dbReference type="EMBL" id="QTD53489.1"/>
    </source>
</evidence>
<dbReference type="AlphaFoldDB" id="A0A8A4TU51"/>
<proteinExistence type="predicted"/>
<protein>
    <submittedName>
        <fullName evidence="1">Uncharacterized protein</fullName>
    </submittedName>
</protein>
<organism evidence="1 2">
    <name type="scientific">Sulfidibacter corallicola</name>
    <dbReference type="NCBI Taxonomy" id="2818388"/>
    <lineage>
        <taxon>Bacteria</taxon>
        <taxon>Pseudomonadati</taxon>
        <taxon>Acidobacteriota</taxon>
        <taxon>Holophagae</taxon>
        <taxon>Acanthopleuribacterales</taxon>
        <taxon>Acanthopleuribacteraceae</taxon>
        <taxon>Sulfidibacter</taxon>
    </lineage>
</organism>
<sequence>MKHGDLFRRIGAILGMNHLHIVTGPGLEGVEKALDLEVRQSPNQTQDVTTFWTRTINPNGASRWKIGQIKDVYGIQGIDHDEELHFAVGNPLDFKGENKELRAISSETQIGNH</sequence>
<dbReference type="EMBL" id="CP071793">
    <property type="protein sequence ID" value="QTD53489.1"/>
    <property type="molecule type" value="Genomic_DNA"/>
</dbReference>
<dbReference type="RefSeq" id="WP_237383591.1">
    <property type="nucleotide sequence ID" value="NZ_CP071793.1"/>
</dbReference>
<evidence type="ECO:0000313" key="2">
    <source>
        <dbReference type="Proteomes" id="UP000663929"/>
    </source>
</evidence>
<keyword evidence="2" id="KW-1185">Reference proteome</keyword>
<gene>
    <name evidence="1" type="ORF">J3U87_13625</name>
</gene>
<reference evidence="1" key="1">
    <citation type="submission" date="2021-03" db="EMBL/GenBank/DDBJ databases">
        <title>Acanthopleuribacteraceae sp. M133.</title>
        <authorList>
            <person name="Wang G."/>
        </authorList>
    </citation>
    <scope>NUCLEOTIDE SEQUENCE</scope>
    <source>
        <strain evidence="1">M133</strain>
    </source>
</reference>